<evidence type="ECO:0000313" key="2">
    <source>
        <dbReference type="Proteomes" id="UP001219525"/>
    </source>
</evidence>
<proteinExistence type="predicted"/>
<comment type="caution">
    <text evidence="1">The sequence shown here is derived from an EMBL/GenBank/DDBJ whole genome shotgun (WGS) entry which is preliminary data.</text>
</comment>
<name>A0AAD6UKK6_9AGAR</name>
<accession>A0AAD6UKK6</accession>
<evidence type="ECO:0000313" key="1">
    <source>
        <dbReference type="EMBL" id="KAJ7189661.1"/>
    </source>
</evidence>
<dbReference type="AlphaFoldDB" id="A0AAD6UKK6"/>
<gene>
    <name evidence="1" type="ORF">GGX14DRAFT_608751</name>
</gene>
<organism evidence="1 2">
    <name type="scientific">Mycena pura</name>
    <dbReference type="NCBI Taxonomy" id="153505"/>
    <lineage>
        <taxon>Eukaryota</taxon>
        <taxon>Fungi</taxon>
        <taxon>Dikarya</taxon>
        <taxon>Basidiomycota</taxon>
        <taxon>Agaricomycotina</taxon>
        <taxon>Agaricomycetes</taxon>
        <taxon>Agaricomycetidae</taxon>
        <taxon>Agaricales</taxon>
        <taxon>Marasmiineae</taxon>
        <taxon>Mycenaceae</taxon>
        <taxon>Mycena</taxon>
    </lineage>
</organism>
<sequence length="382" mass="42236">MQNNRTFELGWCKSSFLGPDSLLSDSDPPRSCTGSQLAASERTRSLPNELSCCGRGSQKAAQTAEEWWKRVARLLMSCKAAGSVIMDAVRIAEPRGTSRTRAESVDAAWMVAGSLRWTWVAAGRQTTDRTWWERHVAGSSAHLRPGRPGKPGAFLVMFEMRRYYVSSSDVMPRSACRREPASASGRAAVSVWAGWPAGGAMAPNSGKGKEMIILTFIVLSITVAVAVELETFLNTSFLKTETQWCRTTPFSCGAEWDVPLYCSERCFSSNNTLTPSSRPVRTPDNRKLYEFITSKSPNPPLLMESDDIVDHSRGTTGADSRWHVEAERSSVIIKNAAPKNDRPREAPAKPCPKKWLFEGDFLQFPYPKSGLDTDVSGEKLRN</sequence>
<keyword evidence="2" id="KW-1185">Reference proteome</keyword>
<dbReference type="Proteomes" id="UP001219525">
    <property type="component" value="Unassembled WGS sequence"/>
</dbReference>
<protein>
    <submittedName>
        <fullName evidence="1">Uncharacterized protein</fullName>
    </submittedName>
</protein>
<reference evidence="1" key="1">
    <citation type="submission" date="2023-03" db="EMBL/GenBank/DDBJ databases">
        <title>Massive genome expansion in bonnet fungi (Mycena s.s.) driven by repeated elements and novel gene families across ecological guilds.</title>
        <authorList>
            <consortium name="Lawrence Berkeley National Laboratory"/>
            <person name="Harder C.B."/>
            <person name="Miyauchi S."/>
            <person name="Viragh M."/>
            <person name="Kuo A."/>
            <person name="Thoen E."/>
            <person name="Andreopoulos B."/>
            <person name="Lu D."/>
            <person name="Skrede I."/>
            <person name="Drula E."/>
            <person name="Henrissat B."/>
            <person name="Morin E."/>
            <person name="Kohler A."/>
            <person name="Barry K."/>
            <person name="LaButti K."/>
            <person name="Morin E."/>
            <person name="Salamov A."/>
            <person name="Lipzen A."/>
            <person name="Mereny Z."/>
            <person name="Hegedus B."/>
            <person name="Baldrian P."/>
            <person name="Stursova M."/>
            <person name="Weitz H."/>
            <person name="Taylor A."/>
            <person name="Grigoriev I.V."/>
            <person name="Nagy L.G."/>
            <person name="Martin F."/>
            <person name="Kauserud H."/>
        </authorList>
    </citation>
    <scope>NUCLEOTIDE SEQUENCE</scope>
    <source>
        <strain evidence="1">9144</strain>
    </source>
</reference>
<dbReference type="EMBL" id="JARJCW010000170">
    <property type="protein sequence ID" value="KAJ7189661.1"/>
    <property type="molecule type" value="Genomic_DNA"/>
</dbReference>